<protein>
    <submittedName>
        <fullName evidence="1">Uncharacterized protein</fullName>
    </submittedName>
</protein>
<dbReference type="RefSeq" id="WP_099591617.1">
    <property type="nucleotide sequence ID" value="NZ_MDGM01000007.1"/>
</dbReference>
<proteinExistence type="predicted"/>
<dbReference type="AlphaFoldDB" id="A0A2G5K8M1"/>
<sequence>MNSVEKEVSIDTIYNEIRMLRAESGKSFLLVEGSSDARVLKRFTSEPDCSVVVCLGKDRLFGAISKLESSLVDGVLAFADRDFSDLIGYPEYHGNVVFTDENDLEAQILSSQVLINILNEFGSMGKVASVMGDPCVDPHETIAAWAAPTGALRLASTVNSWGLYFSEMAYKFVAPNSPEICPDKTSKHVLSRSSKASSPTEAQAKKAITENLERYSSWVLSNGHDCVAVLSKSLRNRLGSTNEFNSKEGNETLAKILRLSYAIDMFRATHSYAHIRFWEKATGFIVLQDTRSMRDAEAA</sequence>
<organism evidence="1 2">
    <name type="scientific">Paramylibacter kogurei</name>
    <dbReference type="NCBI Taxonomy" id="1889778"/>
    <lineage>
        <taxon>Bacteria</taxon>
        <taxon>Pseudomonadati</taxon>
        <taxon>Pseudomonadota</taxon>
        <taxon>Alphaproteobacteria</taxon>
        <taxon>Rhodobacterales</taxon>
        <taxon>Paracoccaceae</taxon>
        <taxon>Paramylibacter</taxon>
    </lineage>
</organism>
<keyword evidence="2" id="KW-1185">Reference proteome</keyword>
<dbReference type="Proteomes" id="UP000231516">
    <property type="component" value="Unassembled WGS sequence"/>
</dbReference>
<accession>A0A2G5K8M1</accession>
<gene>
    <name evidence="1" type="ORF">BFP76_12805</name>
</gene>
<dbReference type="EMBL" id="MDGM01000007">
    <property type="protein sequence ID" value="PIB25876.1"/>
    <property type="molecule type" value="Genomic_DNA"/>
</dbReference>
<evidence type="ECO:0000313" key="2">
    <source>
        <dbReference type="Proteomes" id="UP000231516"/>
    </source>
</evidence>
<comment type="caution">
    <text evidence="1">The sequence shown here is derived from an EMBL/GenBank/DDBJ whole genome shotgun (WGS) entry which is preliminary data.</text>
</comment>
<evidence type="ECO:0000313" key="1">
    <source>
        <dbReference type="EMBL" id="PIB25876.1"/>
    </source>
</evidence>
<reference evidence="1 2" key="1">
    <citation type="submission" date="2016-08" db="EMBL/GenBank/DDBJ databases">
        <title>Draft genome of Amylibacter sp. strain 4G11.</title>
        <authorList>
            <person name="Wong S.-K."/>
            <person name="Hamasaki K."/>
            <person name="Yoshizawa S."/>
        </authorList>
    </citation>
    <scope>NUCLEOTIDE SEQUENCE [LARGE SCALE GENOMIC DNA]</scope>
    <source>
        <strain evidence="1 2">4G11</strain>
    </source>
</reference>
<name>A0A2G5K8M1_9RHOB</name>